<dbReference type="PANTHER" id="PTHR30346">
    <property type="entry name" value="TRANSCRIPTIONAL DUAL REGULATOR HCAR-RELATED"/>
    <property type="match status" value="1"/>
</dbReference>
<comment type="similarity">
    <text evidence="1">Belongs to the LysR transcriptional regulatory family.</text>
</comment>
<name>A0A285L3W7_9NOCA</name>
<evidence type="ECO:0000256" key="4">
    <source>
        <dbReference type="ARBA" id="ARBA00023159"/>
    </source>
</evidence>
<evidence type="ECO:0000256" key="2">
    <source>
        <dbReference type="ARBA" id="ARBA00023015"/>
    </source>
</evidence>
<dbReference type="InterPro" id="IPR036388">
    <property type="entry name" value="WH-like_DNA-bd_sf"/>
</dbReference>
<dbReference type="SUPFAM" id="SSF53850">
    <property type="entry name" value="Periplasmic binding protein-like II"/>
    <property type="match status" value="1"/>
</dbReference>
<feature type="region of interest" description="Disordered" evidence="6">
    <location>
        <begin position="288"/>
        <end position="313"/>
    </location>
</feature>
<feature type="domain" description="HTH lysR-type" evidence="7">
    <location>
        <begin position="1"/>
        <end position="58"/>
    </location>
</feature>
<evidence type="ECO:0000256" key="6">
    <source>
        <dbReference type="SAM" id="MobiDB-lite"/>
    </source>
</evidence>
<evidence type="ECO:0000259" key="7">
    <source>
        <dbReference type="PROSITE" id="PS50931"/>
    </source>
</evidence>
<dbReference type="GO" id="GO:0003677">
    <property type="term" value="F:DNA binding"/>
    <property type="evidence" value="ECO:0007669"/>
    <property type="project" value="UniProtKB-KW"/>
</dbReference>
<gene>
    <name evidence="8" type="ORF">SAMN04244553_1659</name>
</gene>
<evidence type="ECO:0000256" key="5">
    <source>
        <dbReference type="ARBA" id="ARBA00023163"/>
    </source>
</evidence>
<dbReference type="InterPro" id="IPR005119">
    <property type="entry name" value="LysR_subst-bd"/>
</dbReference>
<evidence type="ECO:0000256" key="1">
    <source>
        <dbReference type="ARBA" id="ARBA00009437"/>
    </source>
</evidence>
<dbReference type="RefSeq" id="WP_218841092.1">
    <property type="nucleotide sequence ID" value="NZ_OBEG01000001.1"/>
</dbReference>
<sequence>MELRQLRYFLAVAEERNLTRAAEAIGIRPTSLSQQIIALERELGTALFVRSAAGMTPTRAGARLAEHARAVLDSARRARESVREERIPRVAVTPGAPPWSASALWRGIGEPTLEFLDTQTAEQLSGLREGSLDMGVLLLPADLSGLDHVVIAEAELGVVVSADHRLAQRNAVRWADLDGSALLWFARSAAPGYHDSIRDSWIRAGWRPTAIRTSAPRRALFAAELAHGGDIVAVRPAWNVRPGGGLVWLPFAADTPSIRYALAWNPADSAATRRHRMVADLVRAERPHAPAVLPRGQRDTASASLEADRVAPR</sequence>
<organism evidence="8 9">
    <name type="scientific">Nocardia amikacinitolerans</name>
    <dbReference type="NCBI Taxonomy" id="756689"/>
    <lineage>
        <taxon>Bacteria</taxon>
        <taxon>Bacillati</taxon>
        <taxon>Actinomycetota</taxon>
        <taxon>Actinomycetes</taxon>
        <taxon>Mycobacteriales</taxon>
        <taxon>Nocardiaceae</taxon>
        <taxon>Nocardia</taxon>
    </lineage>
</organism>
<keyword evidence="9" id="KW-1185">Reference proteome</keyword>
<dbReference type="STRING" id="1379680.GCA_001612615_01403"/>
<dbReference type="FunFam" id="1.10.10.10:FF:000001">
    <property type="entry name" value="LysR family transcriptional regulator"/>
    <property type="match status" value="1"/>
</dbReference>
<dbReference type="PROSITE" id="PS50931">
    <property type="entry name" value="HTH_LYSR"/>
    <property type="match status" value="1"/>
</dbReference>
<keyword evidence="2" id="KW-0805">Transcription regulation</keyword>
<reference evidence="9" key="1">
    <citation type="submission" date="2017-09" db="EMBL/GenBank/DDBJ databases">
        <authorList>
            <person name="Varghese N."/>
            <person name="Submissions S."/>
        </authorList>
    </citation>
    <scope>NUCLEOTIDE SEQUENCE [LARGE SCALE GENOMIC DNA]</scope>
    <source>
        <strain evidence="9">DSM 45537</strain>
    </source>
</reference>
<dbReference type="GO" id="GO:0003700">
    <property type="term" value="F:DNA-binding transcription factor activity"/>
    <property type="evidence" value="ECO:0007669"/>
    <property type="project" value="InterPro"/>
</dbReference>
<keyword evidence="3 8" id="KW-0238">DNA-binding</keyword>
<dbReference type="AlphaFoldDB" id="A0A285L3W7"/>
<dbReference type="SUPFAM" id="SSF46785">
    <property type="entry name" value="Winged helix' DNA-binding domain"/>
    <property type="match status" value="1"/>
</dbReference>
<dbReference type="EMBL" id="OBEG01000001">
    <property type="protein sequence ID" value="SNY79594.1"/>
    <property type="molecule type" value="Genomic_DNA"/>
</dbReference>
<dbReference type="GO" id="GO:0032993">
    <property type="term" value="C:protein-DNA complex"/>
    <property type="evidence" value="ECO:0007669"/>
    <property type="project" value="TreeGrafter"/>
</dbReference>
<keyword evidence="5" id="KW-0804">Transcription</keyword>
<evidence type="ECO:0000256" key="3">
    <source>
        <dbReference type="ARBA" id="ARBA00023125"/>
    </source>
</evidence>
<protein>
    <submittedName>
        <fullName evidence="8">DNA-binding transcriptional regulator, LysR family</fullName>
    </submittedName>
</protein>
<dbReference type="InterPro" id="IPR000847">
    <property type="entry name" value="LysR_HTH_N"/>
</dbReference>
<dbReference type="Proteomes" id="UP000219565">
    <property type="component" value="Unassembled WGS sequence"/>
</dbReference>
<dbReference type="InterPro" id="IPR036390">
    <property type="entry name" value="WH_DNA-bd_sf"/>
</dbReference>
<dbReference type="Gene3D" id="1.10.10.10">
    <property type="entry name" value="Winged helix-like DNA-binding domain superfamily/Winged helix DNA-binding domain"/>
    <property type="match status" value="1"/>
</dbReference>
<proteinExistence type="inferred from homology"/>
<dbReference type="Pfam" id="PF00126">
    <property type="entry name" value="HTH_1"/>
    <property type="match status" value="1"/>
</dbReference>
<dbReference type="CDD" id="cd08414">
    <property type="entry name" value="PBP2_LTTR_aromatics_like"/>
    <property type="match status" value="1"/>
</dbReference>
<keyword evidence="4" id="KW-0010">Activator</keyword>
<dbReference type="Gene3D" id="3.40.190.10">
    <property type="entry name" value="Periplasmic binding protein-like II"/>
    <property type="match status" value="2"/>
</dbReference>
<evidence type="ECO:0000313" key="8">
    <source>
        <dbReference type="EMBL" id="SNY79594.1"/>
    </source>
</evidence>
<dbReference type="PANTHER" id="PTHR30346:SF0">
    <property type="entry name" value="HCA OPERON TRANSCRIPTIONAL ACTIVATOR HCAR"/>
    <property type="match status" value="1"/>
</dbReference>
<dbReference type="Pfam" id="PF03466">
    <property type="entry name" value="LysR_substrate"/>
    <property type="match status" value="1"/>
</dbReference>
<evidence type="ECO:0000313" key="9">
    <source>
        <dbReference type="Proteomes" id="UP000219565"/>
    </source>
</evidence>
<accession>A0A285L3W7</accession>